<organism evidence="1 2">
    <name type="scientific">Gymnopilus junonius</name>
    <name type="common">Spectacular rustgill mushroom</name>
    <name type="synonym">Gymnopilus spectabilis subsp. junonius</name>
    <dbReference type="NCBI Taxonomy" id="109634"/>
    <lineage>
        <taxon>Eukaryota</taxon>
        <taxon>Fungi</taxon>
        <taxon>Dikarya</taxon>
        <taxon>Basidiomycota</taxon>
        <taxon>Agaricomycotina</taxon>
        <taxon>Agaricomycetes</taxon>
        <taxon>Agaricomycetidae</taxon>
        <taxon>Agaricales</taxon>
        <taxon>Agaricineae</taxon>
        <taxon>Hymenogastraceae</taxon>
        <taxon>Gymnopilus</taxon>
    </lineage>
</organism>
<evidence type="ECO:0000313" key="1">
    <source>
        <dbReference type="EMBL" id="KAF8902406.1"/>
    </source>
</evidence>
<protein>
    <submittedName>
        <fullName evidence="1">Uncharacterized protein</fullName>
    </submittedName>
</protein>
<sequence length="179" mass="20213">MSTSSSDKIDLTGKISKWFQNRFTSLYEAVTPPPEEEYNMTELVYSAFGKDAEIFYNHKKVDLTKFQEELEAGNFGVAGSTIEWKELMEMPLKETDPDSEPTEVSIVAGVFVVTRAMKYLIRASPAIRLHYNTFSAKVEQDDAAQPDANGNRHRITQLFFTSVHKAAPIHMQTIPGLVF</sequence>
<keyword evidence="2" id="KW-1185">Reference proteome</keyword>
<accession>A0A9P5NRC3</accession>
<gene>
    <name evidence="1" type="ORF">CPB84DRAFT_1846340</name>
</gene>
<comment type="caution">
    <text evidence="1">The sequence shown here is derived from an EMBL/GenBank/DDBJ whole genome shotgun (WGS) entry which is preliminary data.</text>
</comment>
<evidence type="ECO:0000313" key="2">
    <source>
        <dbReference type="Proteomes" id="UP000724874"/>
    </source>
</evidence>
<proteinExistence type="predicted"/>
<dbReference type="AlphaFoldDB" id="A0A9P5NRC3"/>
<dbReference type="EMBL" id="JADNYJ010000036">
    <property type="protein sequence ID" value="KAF8902406.1"/>
    <property type="molecule type" value="Genomic_DNA"/>
</dbReference>
<dbReference type="Proteomes" id="UP000724874">
    <property type="component" value="Unassembled WGS sequence"/>
</dbReference>
<dbReference type="OrthoDB" id="3197409at2759"/>
<name>A0A9P5NRC3_GYMJU</name>
<reference evidence="1" key="1">
    <citation type="submission" date="2020-11" db="EMBL/GenBank/DDBJ databases">
        <authorList>
            <consortium name="DOE Joint Genome Institute"/>
            <person name="Ahrendt S."/>
            <person name="Riley R."/>
            <person name="Andreopoulos W."/>
            <person name="LaButti K."/>
            <person name="Pangilinan J."/>
            <person name="Ruiz-duenas F.J."/>
            <person name="Barrasa J.M."/>
            <person name="Sanchez-Garcia M."/>
            <person name="Camarero S."/>
            <person name="Miyauchi S."/>
            <person name="Serrano A."/>
            <person name="Linde D."/>
            <person name="Babiker R."/>
            <person name="Drula E."/>
            <person name="Ayuso-Fernandez I."/>
            <person name="Pacheco R."/>
            <person name="Padilla G."/>
            <person name="Ferreira P."/>
            <person name="Barriuso J."/>
            <person name="Kellner H."/>
            <person name="Castanera R."/>
            <person name="Alfaro M."/>
            <person name="Ramirez L."/>
            <person name="Pisabarro A.G."/>
            <person name="Kuo A."/>
            <person name="Tritt A."/>
            <person name="Lipzen A."/>
            <person name="He G."/>
            <person name="Yan M."/>
            <person name="Ng V."/>
            <person name="Cullen D."/>
            <person name="Martin F."/>
            <person name="Rosso M.-N."/>
            <person name="Henrissat B."/>
            <person name="Hibbett D."/>
            <person name="Martinez A.T."/>
            <person name="Grigoriev I.V."/>
        </authorList>
    </citation>
    <scope>NUCLEOTIDE SEQUENCE</scope>
    <source>
        <strain evidence="1">AH 44721</strain>
    </source>
</reference>